<evidence type="ECO:0000313" key="3">
    <source>
        <dbReference type="EMBL" id="PON81269.1"/>
    </source>
</evidence>
<reference evidence="4" key="1">
    <citation type="submission" date="2016-06" db="EMBL/GenBank/DDBJ databases">
        <title>Parallel loss of symbiosis genes in relatives of nitrogen-fixing non-legume Parasponia.</title>
        <authorList>
            <person name="Van Velzen R."/>
            <person name="Holmer R."/>
            <person name="Bu F."/>
            <person name="Rutten L."/>
            <person name="Van Zeijl A."/>
            <person name="Liu W."/>
            <person name="Santuari L."/>
            <person name="Cao Q."/>
            <person name="Sharma T."/>
            <person name="Shen D."/>
            <person name="Roswanjaya Y."/>
            <person name="Wardhani T."/>
            <person name="Kalhor M.S."/>
            <person name="Jansen J."/>
            <person name="Van den Hoogen J."/>
            <person name="Gungor B."/>
            <person name="Hartog M."/>
            <person name="Hontelez J."/>
            <person name="Verver J."/>
            <person name="Yang W.-C."/>
            <person name="Schijlen E."/>
            <person name="Repin R."/>
            <person name="Schilthuizen M."/>
            <person name="Schranz E."/>
            <person name="Heidstra R."/>
            <person name="Miyata K."/>
            <person name="Fedorova E."/>
            <person name="Kohlen W."/>
            <person name="Bisseling T."/>
            <person name="Smit S."/>
            <person name="Geurts R."/>
        </authorList>
    </citation>
    <scope>NUCLEOTIDE SEQUENCE [LARGE SCALE GENOMIC DNA]</scope>
    <source>
        <strain evidence="4">cv. RG33-2</strain>
    </source>
</reference>
<proteinExistence type="predicted"/>
<feature type="non-terminal residue" evidence="3">
    <location>
        <position position="1"/>
    </location>
</feature>
<evidence type="ECO:0000313" key="4">
    <source>
        <dbReference type="Proteomes" id="UP000237000"/>
    </source>
</evidence>
<keyword evidence="2" id="KW-0472">Membrane</keyword>
<feature type="transmembrane region" description="Helical" evidence="2">
    <location>
        <begin position="100"/>
        <end position="123"/>
    </location>
</feature>
<dbReference type="EMBL" id="JXTC01000221">
    <property type="protein sequence ID" value="PON81269.1"/>
    <property type="molecule type" value="Genomic_DNA"/>
</dbReference>
<feature type="compositionally biased region" description="Basic and acidic residues" evidence="1">
    <location>
        <begin position="25"/>
        <end position="39"/>
    </location>
</feature>
<gene>
    <name evidence="3" type="ORF">TorRG33x02_230090</name>
</gene>
<evidence type="ECO:0000256" key="1">
    <source>
        <dbReference type="SAM" id="MobiDB-lite"/>
    </source>
</evidence>
<evidence type="ECO:0000256" key="2">
    <source>
        <dbReference type="SAM" id="Phobius"/>
    </source>
</evidence>
<name>A0A2P5E6U0_TREOI</name>
<dbReference type="Proteomes" id="UP000237000">
    <property type="component" value="Unassembled WGS sequence"/>
</dbReference>
<dbReference type="InParanoid" id="A0A2P5E6U0"/>
<organism evidence="3 4">
    <name type="scientific">Trema orientale</name>
    <name type="common">Charcoal tree</name>
    <name type="synonym">Celtis orientalis</name>
    <dbReference type="NCBI Taxonomy" id="63057"/>
    <lineage>
        <taxon>Eukaryota</taxon>
        <taxon>Viridiplantae</taxon>
        <taxon>Streptophyta</taxon>
        <taxon>Embryophyta</taxon>
        <taxon>Tracheophyta</taxon>
        <taxon>Spermatophyta</taxon>
        <taxon>Magnoliopsida</taxon>
        <taxon>eudicotyledons</taxon>
        <taxon>Gunneridae</taxon>
        <taxon>Pentapetalae</taxon>
        <taxon>rosids</taxon>
        <taxon>fabids</taxon>
        <taxon>Rosales</taxon>
        <taxon>Cannabaceae</taxon>
        <taxon>Trema</taxon>
    </lineage>
</organism>
<dbReference type="AlphaFoldDB" id="A0A2P5E6U0"/>
<sequence length="137" mass="16018">QPSDLNPTTRTNGRPYLSLLRDWHNTERNKEERERERERAKKRTSSLWEKGGCSVPGNPITPSSPPSVLLLKFSGKEKKEKGIFREKPRNPENLLTFSDWVLVFLISGCSRFYFVFFFFFWVVGGWASEWGLISCWV</sequence>
<protein>
    <submittedName>
        <fullName evidence="3">Uncharacterized protein</fullName>
    </submittedName>
</protein>
<feature type="region of interest" description="Disordered" evidence="1">
    <location>
        <begin position="25"/>
        <end position="63"/>
    </location>
</feature>
<keyword evidence="2" id="KW-1133">Transmembrane helix</keyword>
<comment type="caution">
    <text evidence="3">The sequence shown here is derived from an EMBL/GenBank/DDBJ whole genome shotgun (WGS) entry which is preliminary data.</text>
</comment>
<accession>A0A2P5E6U0</accession>
<keyword evidence="2" id="KW-0812">Transmembrane</keyword>
<keyword evidence="4" id="KW-1185">Reference proteome</keyword>